<dbReference type="STRING" id="1123282.SAMN02745823_01492"/>
<keyword evidence="2 5" id="KW-0699">rRNA-binding</keyword>
<evidence type="ECO:0000313" key="7">
    <source>
        <dbReference type="EMBL" id="SHH93026.1"/>
    </source>
</evidence>
<comment type="function">
    <text evidence="5">Key component of the ribosome quality control system (RQC), a ribosome-associated complex that mediates the extraction of incompletely synthesized nascent chains from stalled ribosomes and their subsequent degradation. RqcH recruits Ala-charged tRNA, and with RqcP directs the elongation of stalled nascent chains on 50S ribosomal subunits, leading to non-templated C-terminal alanine extensions (Ala tail). The Ala tail promotes nascent chain degradation. May add between 1 and at least 8 Ala residues. Binds to stalled 50S ribosomal subunits.</text>
</comment>
<accession>A0A1M5WZB1</accession>
<dbReference type="Pfam" id="PF05833">
    <property type="entry name" value="NFACT_N"/>
    <property type="match status" value="1"/>
</dbReference>
<dbReference type="Pfam" id="PF05670">
    <property type="entry name" value="NFACT-R_1"/>
    <property type="match status" value="1"/>
</dbReference>
<dbReference type="InterPro" id="IPR051608">
    <property type="entry name" value="RQC_Subunit_NEMF"/>
</dbReference>
<dbReference type="OrthoDB" id="9766163at2"/>
<evidence type="ECO:0000256" key="4">
    <source>
        <dbReference type="ARBA" id="ARBA00022917"/>
    </source>
</evidence>
<dbReference type="RefSeq" id="WP_073077290.1">
    <property type="nucleotide sequence ID" value="NZ_FQXV01000004.1"/>
</dbReference>
<comment type="subunit">
    <text evidence="5">Associates with stalled 50S ribosomal subunits. Binds to RqcP.</text>
</comment>
<dbReference type="InterPro" id="IPR043682">
    <property type="entry name" value="RqcH_bacterial"/>
</dbReference>
<evidence type="ECO:0000256" key="2">
    <source>
        <dbReference type="ARBA" id="ARBA00022730"/>
    </source>
</evidence>
<gene>
    <name evidence="5" type="primary">rqcH</name>
    <name evidence="7" type="ORF">SAMN02745823_01492</name>
</gene>
<dbReference type="EMBL" id="FQXV01000004">
    <property type="protein sequence ID" value="SHH93026.1"/>
    <property type="molecule type" value="Genomic_DNA"/>
</dbReference>
<dbReference type="PANTHER" id="PTHR15239:SF6">
    <property type="entry name" value="RIBOSOME QUALITY CONTROL COMPLEX SUBUNIT NEMF"/>
    <property type="match status" value="1"/>
</dbReference>
<name>A0A1M5WZB1_9FIRM</name>
<dbReference type="Proteomes" id="UP000183995">
    <property type="component" value="Unassembled WGS sequence"/>
</dbReference>
<organism evidence="7 8">
    <name type="scientific">Sporobacter termitidis DSM 10068</name>
    <dbReference type="NCBI Taxonomy" id="1123282"/>
    <lineage>
        <taxon>Bacteria</taxon>
        <taxon>Bacillati</taxon>
        <taxon>Bacillota</taxon>
        <taxon>Clostridia</taxon>
        <taxon>Eubacteriales</taxon>
        <taxon>Oscillospiraceae</taxon>
        <taxon>Sporobacter</taxon>
    </lineage>
</organism>
<dbReference type="GO" id="GO:0072344">
    <property type="term" value="P:rescue of stalled ribosome"/>
    <property type="evidence" value="ECO:0007669"/>
    <property type="project" value="UniProtKB-UniRule"/>
</dbReference>
<evidence type="ECO:0000259" key="6">
    <source>
        <dbReference type="Pfam" id="PF05670"/>
    </source>
</evidence>
<keyword evidence="3 5" id="KW-0694">RNA-binding</keyword>
<evidence type="ECO:0000256" key="5">
    <source>
        <dbReference type="HAMAP-Rule" id="MF_00844"/>
    </source>
</evidence>
<dbReference type="HAMAP" id="MF_00844_B">
    <property type="entry name" value="RqcH_B"/>
    <property type="match status" value="1"/>
</dbReference>
<keyword evidence="4 5" id="KW-0648">Protein biosynthesis</keyword>
<dbReference type="FunFam" id="2.30.310.10:FF:000004">
    <property type="entry name" value="Fibronectin-binding protein A"/>
    <property type="match status" value="1"/>
</dbReference>
<dbReference type="GO" id="GO:0019843">
    <property type="term" value="F:rRNA binding"/>
    <property type="evidence" value="ECO:0007669"/>
    <property type="project" value="UniProtKB-UniRule"/>
</dbReference>
<evidence type="ECO:0000256" key="1">
    <source>
        <dbReference type="ARBA" id="ARBA00022555"/>
    </source>
</evidence>
<sequence length="587" mass="65616">MPLDAIFLTALRNELDERLRGMKIDKIQQPEQDQIVLALRGYGASPRLLISAGTGDARLHLTAASFENPMSPPMFCMLLRKHLTGAKIKSITQPPLERSADIALDCVDALGEPCEKHLILELMGRYSNIILTDRDMLIIDCLRRVDATMSEKRQVLPGLYYRLPPIQDKSDPLAVTPESFDTLLASAPGDRAADKWLVDSFTGLSPLICRELVFRACGETDRRVAALRAADGAALRRAFLVLTDDVLAGRFAPVMLLDGEGKPSDFSYTAISQYGAALRQETAESFSALLDAFYTRRFTMERMRQRSQSLTKSIKNACDRVQRKLISQREELRQTAGRERLRELGDILTAQLHLLKKGMAVFRTTDFYADDGHEIDIRLDPLKTPQQNAAKYYKDYTKARNAETILTEQIALGEKELEYLKSVLEEIGRAESERDLAEIRQELAQTGYVRVQKTGKKDKTPEAVPMRFASTSGLTIRAGRNNIQNETLTHRLAYKTDVWLHAQKIPGSHVIVSANGQEPDEAALGEAAAIAAFFSQARESSKVPVDCTLVKYVKKIPGGRPGMVTYTDYRTIIASPDEELVKRLQVK</sequence>
<proteinExistence type="inferred from homology"/>
<dbReference type="GO" id="GO:1990112">
    <property type="term" value="C:RQC complex"/>
    <property type="evidence" value="ECO:0007669"/>
    <property type="project" value="TreeGrafter"/>
</dbReference>
<dbReference type="Gene3D" id="1.10.8.50">
    <property type="match status" value="1"/>
</dbReference>
<feature type="domain" description="NFACT RNA-binding" evidence="6">
    <location>
        <begin position="467"/>
        <end position="555"/>
    </location>
</feature>
<dbReference type="GO" id="GO:0043023">
    <property type="term" value="F:ribosomal large subunit binding"/>
    <property type="evidence" value="ECO:0007669"/>
    <property type="project" value="UniProtKB-UniRule"/>
</dbReference>
<protein>
    <recommendedName>
        <fullName evidence="5">Rqc2 homolog RqcH</fullName>
        <shortName evidence="5">RqcH</shortName>
    </recommendedName>
</protein>
<evidence type="ECO:0000256" key="3">
    <source>
        <dbReference type="ARBA" id="ARBA00022884"/>
    </source>
</evidence>
<dbReference type="PANTHER" id="PTHR15239">
    <property type="entry name" value="NUCLEAR EXPORT MEDIATOR FACTOR NEMF"/>
    <property type="match status" value="1"/>
</dbReference>
<dbReference type="InterPro" id="IPR008532">
    <property type="entry name" value="NFACT_RNA-bd"/>
</dbReference>
<dbReference type="GO" id="GO:0000049">
    <property type="term" value="F:tRNA binding"/>
    <property type="evidence" value="ECO:0007669"/>
    <property type="project" value="UniProtKB-UniRule"/>
</dbReference>
<dbReference type="AlphaFoldDB" id="A0A1M5WZB1"/>
<keyword evidence="1 5" id="KW-0820">tRNA-binding</keyword>
<comment type="similarity">
    <text evidence="5">Belongs to the NEMF family.</text>
</comment>
<dbReference type="Gene3D" id="2.30.310.10">
    <property type="entry name" value="ibrinogen binding protein from staphylococcus aureus domain"/>
    <property type="match status" value="1"/>
</dbReference>
<evidence type="ECO:0000313" key="8">
    <source>
        <dbReference type="Proteomes" id="UP000183995"/>
    </source>
</evidence>
<keyword evidence="8" id="KW-1185">Reference proteome</keyword>
<reference evidence="7 8" key="1">
    <citation type="submission" date="2016-11" db="EMBL/GenBank/DDBJ databases">
        <authorList>
            <person name="Jaros S."/>
            <person name="Januszkiewicz K."/>
            <person name="Wedrychowicz H."/>
        </authorList>
    </citation>
    <scope>NUCLEOTIDE SEQUENCE [LARGE SCALE GENOMIC DNA]</scope>
    <source>
        <strain evidence="7 8">DSM 10068</strain>
    </source>
</reference>